<sequence>MTKDRRGEVGPLIRNRPVIREQVQVPLTAWPSSPSRSSSINRLFNFVSTDELVEKIVDSDKNKAPISTAPHKGQVEKPKER</sequence>
<evidence type="ECO:0000313" key="2">
    <source>
        <dbReference type="EMBL" id="CAB3385746.1"/>
    </source>
</evidence>
<evidence type="ECO:0000313" key="3">
    <source>
        <dbReference type="Proteomes" id="UP000494165"/>
    </source>
</evidence>
<gene>
    <name evidence="2" type="ORF">CLODIP_2_CD13997</name>
</gene>
<organism evidence="2 3">
    <name type="scientific">Cloeon dipterum</name>
    <dbReference type="NCBI Taxonomy" id="197152"/>
    <lineage>
        <taxon>Eukaryota</taxon>
        <taxon>Metazoa</taxon>
        <taxon>Ecdysozoa</taxon>
        <taxon>Arthropoda</taxon>
        <taxon>Hexapoda</taxon>
        <taxon>Insecta</taxon>
        <taxon>Pterygota</taxon>
        <taxon>Palaeoptera</taxon>
        <taxon>Ephemeroptera</taxon>
        <taxon>Pisciforma</taxon>
        <taxon>Baetidae</taxon>
        <taxon>Cloeon</taxon>
    </lineage>
</organism>
<protein>
    <submittedName>
        <fullName evidence="2">Uncharacterized protein</fullName>
    </submittedName>
</protein>
<accession>A0A8S1DU77</accession>
<keyword evidence="3" id="KW-1185">Reference proteome</keyword>
<name>A0A8S1DU77_9INSE</name>
<dbReference type="Proteomes" id="UP000494165">
    <property type="component" value="Unassembled WGS sequence"/>
</dbReference>
<evidence type="ECO:0000256" key="1">
    <source>
        <dbReference type="SAM" id="MobiDB-lite"/>
    </source>
</evidence>
<reference evidence="2 3" key="1">
    <citation type="submission" date="2020-04" db="EMBL/GenBank/DDBJ databases">
        <authorList>
            <person name="Alioto T."/>
            <person name="Alioto T."/>
            <person name="Gomez Garrido J."/>
        </authorList>
    </citation>
    <scope>NUCLEOTIDE SEQUENCE [LARGE SCALE GENOMIC DNA]</scope>
</reference>
<dbReference type="AlphaFoldDB" id="A0A8S1DU77"/>
<proteinExistence type="predicted"/>
<feature type="region of interest" description="Disordered" evidence="1">
    <location>
        <begin position="59"/>
        <end position="81"/>
    </location>
</feature>
<comment type="caution">
    <text evidence="2">The sequence shown here is derived from an EMBL/GenBank/DDBJ whole genome shotgun (WGS) entry which is preliminary data.</text>
</comment>
<dbReference type="EMBL" id="CADEPI010000431">
    <property type="protein sequence ID" value="CAB3385746.1"/>
    <property type="molecule type" value="Genomic_DNA"/>
</dbReference>